<gene>
    <name evidence="1" type="ORF">ACI2JU_18570</name>
</gene>
<evidence type="ECO:0000313" key="2">
    <source>
        <dbReference type="Proteomes" id="UP001620262"/>
    </source>
</evidence>
<dbReference type="Proteomes" id="UP001620262">
    <property type="component" value="Unassembled WGS sequence"/>
</dbReference>
<organism evidence="1 2">
    <name type="scientific">Pseudoalteromonas rhizosphaerae</name>
    <dbReference type="NCBI Taxonomy" id="2518973"/>
    <lineage>
        <taxon>Bacteria</taxon>
        <taxon>Pseudomonadati</taxon>
        <taxon>Pseudomonadota</taxon>
        <taxon>Gammaproteobacteria</taxon>
        <taxon>Alteromonadales</taxon>
        <taxon>Pseudoalteromonadaceae</taxon>
        <taxon>Pseudoalteromonas</taxon>
    </lineage>
</organism>
<protein>
    <recommendedName>
        <fullName evidence="3">DUF4177 domain-containing protein</fullName>
    </recommendedName>
</protein>
<keyword evidence="2" id="KW-1185">Reference proteome</keyword>
<evidence type="ECO:0000313" key="1">
    <source>
        <dbReference type="EMBL" id="MFK3865856.1"/>
    </source>
</evidence>
<name>A0ABW8L1F3_9GAMM</name>
<accession>A0ABW8L1F3</accession>
<dbReference type="RefSeq" id="WP_182768042.1">
    <property type="nucleotide sequence ID" value="NZ_JBJDOT010000032.1"/>
</dbReference>
<dbReference type="EMBL" id="JBJDOT010000032">
    <property type="protein sequence ID" value="MFK3865856.1"/>
    <property type="molecule type" value="Genomic_DNA"/>
</dbReference>
<comment type="caution">
    <text evidence="1">The sequence shown here is derived from an EMBL/GenBank/DDBJ whole genome shotgun (WGS) entry which is preliminary data.</text>
</comment>
<evidence type="ECO:0008006" key="3">
    <source>
        <dbReference type="Google" id="ProtNLM"/>
    </source>
</evidence>
<reference evidence="1 2" key="1">
    <citation type="submission" date="2024-11" db="EMBL/GenBank/DDBJ databases">
        <title>The Natural Products Discovery Center: Release of the First 8490 Sequenced Strains for Exploring Actinobacteria Biosynthetic Diversity.</title>
        <authorList>
            <person name="Kalkreuter E."/>
            <person name="Kautsar S.A."/>
            <person name="Yang D."/>
            <person name="Bader C.D."/>
            <person name="Teijaro C.N."/>
            <person name="Fluegel L."/>
            <person name="Davis C.M."/>
            <person name="Simpson J.R."/>
            <person name="Lauterbach L."/>
            <person name="Steele A.D."/>
            <person name="Gui C."/>
            <person name="Meng S."/>
            <person name="Li G."/>
            <person name="Viehrig K."/>
            <person name="Ye F."/>
            <person name="Su P."/>
            <person name="Kiefer A.F."/>
            <person name="Nichols A."/>
            <person name="Cepeda A.J."/>
            <person name="Yan W."/>
            <person name="Fan B."/>
            <person name="Jiang Y."/>
            <person name="Adhikari A."/>
            <person name="Zheng C.-J."/>
            <person name="Schuster L."/>
            <person name="Cowan T.M."/>
            <person name="Smanski M.J."/>
            <person name="Chevrette M.G."/>
            <person name="De Carvalho L.P.S."/>
            <person name="Shen B."/>
        </authorList>
    </citation>
    <scope>NUCLEOTIDE SEQUENCE [LARGE SCALE GENOMIC DNA]</scope>
    <source>
        <strain evidence="1 2">NPDC078403</strain>
    </source>
</reference>
<sequence>MQKIIEFKKQRGFFRGGIDIDALNERIYQLNQDGWKVINVSASTGLYGQVYSYILLIENEEL</sequence>
<proteinExistence type="predicted"/>